<feature type="transmembrane region" description="Helical" evidence="5">
    <location>
        <begin position="342"/>
        <end position="361"/>
    </location>
</feature>
<keyword evidence="5" id="KW-0762">Sugar transport</keyword>
<name>A0A261XY18_9FUNG</name>
<comment type="subunit">
    <text evidence="5">Homooligomer.</text>
</comment>
<dbReference type="GO" id="GO:0005458">
    <property type="term" value="F:GDP-mannose transmembrane transporter activity"/>
    <property type="evidence" value="ECO:0007669"/>
    <property type="project" value="EnsemblFungi"/>
</dbReference>
<dbReference type="GO" id="GO:0005789">
    <property type="term" value="C:endoplasmic reticulum membrane"/>
    <property type="evidence" value="ECO:0007669"/>
    <property type="project" value="UniProtKB-SubCell"/>
</dbReference>
<evidence type="ECO:0000256" key="2">
    <source>
        <dbReference type="ARBA" id="ARBA00022692"/>
    </source>
</evidence>
<feature type="transmembrane region" description="Helical" evidence="5">
    <location>
        <begin position="249"/>
        <end position="267"/>
    </location>
</feature>
<evidence type="ECO:0000256" key="6">
    <source>
        <dbReference type="SAM" id="MobiDB-lite"/>
    </source>
</evidence>
<comment type="subcellular location">
    <subcellularLocation>
        <location evidence="5">Golgi apparatus membrane</location>
        <topology evidence="5">Multi-pass membrane protein</topology>
    </subcellularLocation>
    <subcellularLocation>
        <location evidence="5">Cytoplasmic vesicle membrane</location>
        <topology evidence="5">Multi-pass membrane protein</topology>
    </subcellularLocation>
    <subcellularLocation>
        <location evidence="5">Endoplasmic reticulum membrane</location>
        <topology evidence="5">Multi-pass membrane protein</topology>
    </subcellularLocation>
    <subcellularLocation>
        <location evidence="1">Membrane</location>
        <topology evidence="1">Multi-pass membrane protein</topology>
    </subcellularLocation>
</comment>
<dbReference type="InterPro" id="IPR050186">
    <property type="entry name" value="TPT_transporter"/>
</dbReference>
<feature type="transmembrane region" description="Helical" evidence="5">
    <location>
        <begin position="167"/>
        <end position="194"/>
    </location>
</feature>
<dbReference type="GO" id="GO:0030659">
    <property type="term" value="C:cytoplasmic vesicle membrane"/>
    <property type="evidence" value="ECO:0007669"/>
    <property type="project" value="UniProtKB-SubCell"/>
</dbReference>
<dbReference type="AlphaFoldDB" id="A0A261XY18"/>
<feature type="transmembrane region" description="Helical" evidence="5">
    <location>
        <begin position="214"/>
        <end position="233"/>
    </location>
</feature>
<proteinExistence type="inferred from homology"/>
<keyword evidence="5" id="KW-0333">Golgi apparatus</keyword>
<feature type="transmembrane region" description="Helical" evidence="5">
    <location>
        <begin position="125"/>
        <end position="146"/>
    </location>
</feature>
<feature type="transmembrane region" description="Helical" evidence="5">
    <location>
        <begin position="316"/>
        <end position="336"/>
    </location>
</feature>
<dbReference type="NCBIfam" id="TIGR00803">
    <property type="entry name" value="nst"/>
    <property type="match status" value="1"/>
</dbReference>
<dbReference type="OrthoDB" id="417037at2759"/>
<dbReference type="InterPro" id="IPR037185">
    <property type="entry name" value="EmrE-like"/>
</dbReference>
<comment type="caution">
    <text evidence="7">The sequence shown here is derived from an EMBL/GenBank/DDBJ whole genome shotgun (WGS) entry which is preliminary data.</text>
</comment>
<feature type="transmembrane region" description="Helical" evidence="5">
    <location>
        <begin position="93"/>
        <end position="113"/>
    </location>
</feature>
<accession>A0A261XY18</accession>
<feature type="transmembrane region" description="Helical" evidence="5">
    <location>
        <begin position="287"/>
        <end position="309"/>
    </location>
</feature>
<comment type="function">
    <text evidence="5">Involved in the import of GDP-mannose from the cytoplasm into the Golgi lumen.</text>
</comment>
<keyword evidence="5" id="KW-0813">Transport</keyword>
<dbReference type="PANTHER" id="PTHR11132">
    <property type="entry name" value="SOLUTE CARRIER FAMILY 35"/>
    <property type="match status" value="1"/>
</dbReference>
<feature type="region of interest" description="Disordered" evidence="6">
    <location>
        <begin position="13"/>
        <end position="36"/>
    </location>
</feature>
<comment type="similarity">
    <text evidence="5">Belongs to the TPT transporter family. SLC35D subfamily.</text>
</comment>
<dbReference type="Proteomes" id="UP000242875">
    <property type="component" value="Unassembled WGS sequence"/>
</dbReference>
<keyword evidence="2 5" id="KW-0812">Transmembrane</keyword>
<evidence type="ECO:0000313" key="8">
    <source>
        <dbReference type="Proteomes" id="UP000242875"/>
    </source>
</evidence>
<keyword evidence="5" id="KW-0968">Cytoplasmic vesicle</keyword>
<evidence type="ECO:0000256" key="4">
    <source>
        <dbReference type="ARBA" id="ARBA00023136"/>
    </source>
</evidence>
<evidence type="ECO:0000256" key="5">
    <source>
        <dbReference type="RuleBase" id="RU367097"/>
    </source>
</evidence>
<protein>
    <recommendedName>
        <fullName evidence="5">GDP-mannose transporter</fullName>
        <shortName evidence="5">GMT</shortName>
    </recommendedName>
</protein>
<feature type="compositionally biased region" description="Low complexity" evidence="6">
    <location>
        <begin position="23"/>
        <end position="32"/>
    </location>
</feature>
<keyword evidence="8" id="KW-1185">Reference proteome</keyword>
<dbReference type="SUPFAM" id="SSF103481">
    <property type="entry name" value="Multidrug resistance efflux transporter EmrE"/>
    <property type="match status" value="1"/>
</dbReference>
<gene>
    <name evidence="7" type="ORF">BZG36_04905</name>
</gene>
<keyword evidence="4 5" id="KW-0472">Membrane</keyword>
<organism evidence="7 8">
    <name type="scientific">Bifiguratus adelaidae</name>
    <dbReference type="NCBI Taxonomy" id="1938954"/>
    <lineage>
        <taxon>Eukaryota</taxon>
        <taxon>Fungi</taxon>
        <taxon>Fungi incertae sedis</taxon>
        <taxon>Mucoromycota</taxon>
        <taxon>Mucoromycotina</taxon>
        <taxon>Endogonomycetes</taxon>
        <taxon>Endogonales</taxon>
        <taxon>Endogonales incertae sedis</taxon>
        <taxon>Bifiguratus</taxon>
    </lineage>
</organism>
<keyword evidence="5" id="KW-0256">Endoplasmic reticulum</keyword>
<reference evidence="7 8" key="1">
    <citation type="journal article" date="2017" name="Mycologia">
        <title>Bifiguratus adelaidae, gen. et sp. nov., a new member of Mucoromycotina in endophytic and soil-dwelling habitats.</title>
        <authorList>
            <person name="Torres-Cruz T.J."/>
            <person name="Billingsley Tobias T.L."/>
            <person name="Almatruk M."/>
            <person name="Hesse C."/>
            <person name="Kuske C.R."/>
            <person name="Desiro A."/>
            <person name="Benucci G.M."/>
            <person name="Bonito G."/>
            <person name="Stajich J.E."/>
            <person name="Dunlap C."/>
            <person name="Arnold A.E."/>
            <person name="Porras-Alfaro A."/>
        </authorList>
    </citation>
    <scope>NUCLEOTIDE SEQUENCE [LARGE SCALE GENOMIC DNA]</scope>
    <source>
        <strain evidence="7 8">AZ0501</strain>
    </source>
</reference>
<keyword evidence="3 5" id="KW-1133">Transmembrane helix</keyword>
<dbReference type="GO" id="GO:0000139">
    <property type="term" value="C:Golgi membrane"/>
    <property type="evidence" value="ECO:0007669"/>
    <property type="project" value="UniProtKB-SubCell"/>
</dbReference>
<evidence type="ECO:0000256" key="3">
    <source>
        <dbReference type="ARBA" id="ARBA00022989"/>
    </source>
</evidence>
<evidence type="ECO:0000313" key="7">
    <source>
        <dbReference type="EMBL" id="OZJ03265.1"/>
    </source>
</evidence>
<dbReference type="EMBL" id="MVBO01000094">
    <property type="protein sequence ID" value="OZJ03265.1"/>
    <property type="molecule type" value="Genomic_DNA"/>
</dbReference>
<evidence type="ECO:0000256" key="1">
    <source>
        <dbReference type="ARBA" id="ARBA00004141"/>
    </source>
</evidence>
<sequence>MSDGKGDYKVVVHQDDDHHDDAPSSSSTSHVSTKPQGFTLSPAARAALPIASYCGASILMTVTNKYVLSGYDFNLNFLLLAIQASTTWFRINLTWSITTVALLATFKFLNLIQYRDFDMTEAKKWFPIAAFLVAMIYTGSKALQYMRIPIYTIFKNLTIILIAYGEVIWFGGSVTGMMLASFILMVLSSIIAGWSDISEALSSTIDPSLSGTTLLGYFWMAINCFSTAAYVLYMRKRIKLTNFKDFDTVFYNNLLSIPLLIVLTILFEDWSASNLQRNFPESYRTSLIVAMIFSGASAFGISYTSAWCVRTTSSTTYSMVGALNKLPIAASGMIFFGDPVTFGGVTAILVGFVAGLVYSYAKTIQGKANAAKNNNMIPMSSSSQSAVDANKANEKL</sequence>
<feature type="compositionally biased region" description="Basic and acidic residues" evidence="6">
    <location>
        <begin position="13"/>
        <end position="22"/>
    </location>
</feature>